<evidence type="ECO:0000313" key="1">
    <source>
        <dbReference type="EMBL" id="MBS7809696.1"/>
    </source>
</evidence>
<keyword evidence="2" id="KW-1185">Reference proteome</keyword>
<name>A0ABS5Q910_9PROT</name>
<protein>
    <recommendedName>
        <fullName evidence="3">DUF3606 domain-containing protein</fullName>
    </recommendedName>
</protein>
<dbReference type="RefSeq" id="WP_213668369.1">
    <property type="nucleotide sequence ID" value="NZ_JAHCDA010000001.1"/>
</dbReference>
<dbReference type="Proteomes" id="UP000766336">
    <property type="component" value="Unassembled WGS sequence"/>
</dbReference>
<gene>
    <name evidence="1" type="ORF">KHU32_02025</name>
</gene>
<evidence type="ECO:0000313" key="2">
    <source>
        <dbReference type="Proteomes" id="UP000766336"/>
    </source>
</evidence>
<reference evidence="1 2" key="1">
    <citation type="submission" date="2021-05" db="EMBL/GenBank/DDBJ databases">
        <title>Roseococcus sp. XZZS9, whole genome shotgun sequencing project.</title>
        <authorList>
            <person name="Zhao G."/>
            <person name="Shen L."/>
        </authorList>
    </citation>
    <scope>NUCLEOTIDE SEQUENCE [LARGE SCALE GENOMIC DNA]</scope>
    <source>
        <strain evidence="1 2">XZZS9</strain>
    </source>
</reference>
<proteinExistence type="predicted"/>
<dbReference type="EMBL" id="JAHCDA010000001">
    <property type="protein sequence ID" value="MBS7809696.1"/>
    <property type="molecule type" value="Genomic_DNA"/>
</dbReference>
<evidence type="ECO:0008006" key="3">
    <source>
        <dbReference type="Google" id="ProtNLM"/>
    </source>
</evidence>
<comment type="caution">
    <text evidence="1">The sequence shown here is derived from an EMBL/GenBank/DDBJ whole genome shotgun (WGS) entry which is preliminary data.</text>
</comment>
<organism evidence="1 2">
    <name type="scientific">Roseococcus pinisoli</name>
    <dbReference type="NCBI Taxonomy" id="2835040"/>
    <lineage>
        <taxon>Bacteria</taxon>
        <taxon>Pseudomonadati</taxon>
        <taxon>Pseudomonadota</taxon>
        <taxon>Alphaproteobacteria</taxon>
        <taxon>Acetobacterales</taxon>
        <taxon>Roseomonadaceae</taxon>
        <taxon>Roseococcus</taxon>
    </lineage>
</organism>
<accession>A0ABS5Q910</accession>
<sequence>MSDNHAKAAPKAPAPVMLAEEEIAEIAKRHRLSAAIVMEIVRRVGTGERSAIEREIKKGLARR</sequence>